<dbReference type="InParanoid" id="A0A1D6L4V2"/>
<reference evidence="1" key="1">
    <citation type="submission" date="2015-12" db="EMBL/GenBank/DDBJ databases">
        <title>Update maize B73 reference genome by single molecule sequencing technologies.</title>
        <authorList>
            <consortium name="Maize Genome Sequencing Project"/>
            <person name="Ware D."/>
        </authorList>
    </citation>
    <scope>NUCLEOTIDE SEQUENCE [LARGE SCALE GENOMIC DNA]</scope>
    <source>
        <tissue evidence="1">Seedling</tissue>
    </source>
</reference>
<name>A0A1D6L4V2_MAIZE</name>
<accession>A0A1D6L4V2</accession>
<organism evidence="1">
    <name type="scientific">Zea mays</name>
    <name type="common">Maize</name>
    <dbReference type="NCBI Taxonomy" id="4577"/>
    <lineage>
        <taxon>Eukaryota</taxon>
        <taxon>Viridiplantae</taxon>
        <taxon>Streptophyta</taxon>
        <taxon>Embryophyta</taxon>
        <taxon>Tracheophyta</taxon>
        <taxon>Spermatophyta</taxon>
        <taxon>Magnoliopsida</taxon>
        <taxon>Liliopsida</taxon>
        <taxon>Poales</taxon>
        <taxon>Poaceae</taxon>
        <taxon>PACMAD clade</taxon>
        <taxon>Panicoideae</taxon>
        <taxon>Andropogonodae</taxon>
        <taxon>Andropogoneae</taxon>
        <taxon>Tripsacinae</taxon>
        <taxon>Zea</taxon>
    </lineage>
</organism>
<dbReference type="EMBL" id="CM007647">
    <property type="protein sequence ID" value="ONM09393.1"/>
    <property type="molecule type" value="Genomic_DNA"/>
</dbReference>
<protein>
    <submittedName>
        <fullName evidence="1">Putative calcium-binding protein CML27</fullName>
    </submittedName>
</protein>
<dbReference type="ExpressionAtlas" id="A0A1D6L4V2">
    <property type="expression patterns" value="baseline and differential"/>
</dbReference>
<dbReference type="PANTHER" id="PTHR36741">
    <property type="entry name" value="OS07G0100500 PROTEIN"/>
    <property type="match status" value="1"/>
</dbReference>
<proteinExistence type="predicted"/>
<dbReference type="PANTHER" id="PTHR36741:SF1">
    <property type="entry name" value="OS07G0100500 PROTEIN"/>
    <property type="match status" value="1"/>
</dbReference>
<dbReference type="AlphaFoldDB" id="A0A1D6L4V2"/>
<gene>
    <name evidence="1" type="ORF">ZEAMMB73_Zm00001d034043</name>
</gene>
<sequence length="184" mass="21452">MCHLKLLCSNNMVKTSVYWDLFFILQMIFLKETAFVPFITADDRDLETRQRPSTLSPPSPCWFHQWSTARMWPAKTSRNGGSEARAIRFRAQNTLPNKKLSLFILDRLQKGKLNLVLLPSSSMRLTFVCDDGYPEQLALLSNDFEFSEVMIEEISADNSRRSFLIRISESKVFYYWCAEKSKED</sequence>
<evidence type="ECO:0000313" key="1">
    <source>
        <dbReference type="EMBL" id="ONM09393.1"/>
    </source>
</evidence>